<dbReference type="GO" id="GO:1901359">
    <property type="term" value="F:tungstate binding"/>
    <property type="evidence" value="ECO:0007669"/>
    <property type="project" value="UniProtKB-ARBA"/>
</dbReference>
<keyword evidence="4" id="KW-1003">Cell membrane</keyword>
<evidence type="ECO:0000256" key="4">
    <source>
        <dbReference type="ARBA" id="ARBA00022475"/>
    </source>
</evidence>
<evidence type="ECO:0000256" key="8">
    <source>
        <dbReference type="ARBA" id="ARBA00023136"/>
    </source>
</evidence>
<feature type="binding site" evidence="14">
    <location>
        <position position="59"/>
    </location>
    <ligand>
        <name>molybdate</name>
        <dbReference type="ChEBI" id="CHEBI:36264"/>
    </ligand>
</feature>
<dbReference type="AlphaFoldDB" id="A0A9X2XCL1"/>
<keyword evidence="7 15" id="KW-0732">Signal</keyword>
<evidence type="ECO:0000256" key="11">
    <source>
        <dbReference type="ARBA" id="ARBA00062515"/>
    </source>
</evidence>
<dbReference type="NCBIfam" id="TIGR01256">
    <property type="entry name" value="modA"/>
    <property type="match status" value="1"/>
</dbReference>
<comment type="subunit">
    <text evidence="11">The complex is composed of two ATP-binding proteins (ModC), two transmembrane proteins (ModB) and a solute-binding protein (ModA).</text>
</comment>
<sequence length="250" mass="26623">MRIRTLILLLLFGFVAPGAQAAERITIFAAASLKEVMDQVAADFEVDTGIETAVSLAASSVLARQIEAGAPADVYISADRAWMDWLSERGAIAEDTRRTVAGNALVIAGANPLPGGADPATILREGRFAMGDPSHVPAGRYAQAALEHFGLWEMAKDRAVFGENVRVALELARRGEVEVAIVYSSDLQTAEGLSLLYTFPPEGHPPITYQAAATAQAQPAARAFLDFLSSEAGQAIFRERGFTSPVSEAY</sequence>
<keyword evidence="9" id="KW-0826">Tungsten</keyword>
<evidence type="ECO:0000256" key="2">
    <source>
        <dbReference type="ARBA" id="ARBA00009175"/>
    </source>
</evidence>
<dbReference type="GO" id="GO:0015689">
    <property type="term" value="P:molybdate ion transport"/>
    <property type="evidence" value="ECO:0007669"/>
    <property type="project" value="InterPro"/>
</dbReference>
<evidence type="ECO:0000256" key="12">
    <source>
        <dbReference type="ARBA" id="ARBA00073171"/>
    </source>
</evidence>
<dbReference type="PANTHER" id="PTHR30632">
    <property type="entry name" value="MOLYBDATE-BINDING PERIPLASMIC PROTEIN"/>
    <property type="match status" value="1"/>
</dbReference>
<feature type="binding site" evidence="14">
    <location>
        <position position="32"/>
    </location>
    <ligand>
        <name>molybdate</name>
        <dbReference type="ChEBI" id="CHEBI:36264"/>
    </ligand>
</feature>
<comment type="subcellular location">
    <subcellularLocation>
        <location evidence="1">Cell membrane</location>
    </subcellularLocation>
</comment>
<proteinExistence type="inferred from homology"/>
<evidence type="ECO:0000256" key="13">
    <source>
        <dbReference type="ARBA" id="ARBA00078141"/>
    </source>
</evidence>
<evidence type="ECO:0000256" key="14">
    <source>
        <dbReference type="PIRSR" id="PIRSR004846-1"/>
    </source>
</evidence>
<evidence type="ECO:0000256" key="9">
    <source>
        <dbReference type="ARBA" id="ARBA00023245"/>
    </source>
</evidence>
<organism evidence="16 17">
    <name type="scientific">Chelativorans petroleitrophicus</name>
    <dbReference type="NCBI Taxonomy" id="2975484"/>
    <lineage>
        <taxon>Bacteria</taxon>
        <taxon>Pseudomonadati</taxon>
        <taxon>Pseudomonadota</taxon>
        <taxon>Alphaproteobacteria</taxon>
        <taxon>Hyphomicrobiales</taxon>
        <taxon>Phyllobacteriaceae</taxon>
        <taxon>Chelativorans</taxon>
    </lineage>
</organism>
<dbReference type="InterPro" id="IPR005950">
    <property type="entry name" value="ModA"/>
</dbReference>
<dbReference type="InterPro" id="IPR050682">
    <property type="entry name" value="ModA/WtpA"/>
</dbReference>
<feature type="binding site" evidence="14">
    <location>
        <position position="138"/>
    </location>
    <ligand>
        <name>molybdate</name>
        <dbReference type="ChEBI" id="CHEBI:36264"/>
    </ligand>
</feature>
<feature type="chain" id="PRO_5040847413" description="Molybdate-binding protein ModA" evidence="15">
    <location>
        <begin position="22"/>
        <end position="250"/>
    </location>
</feature>
<evidence type="ECO:0000256" key="3">
    <source>
        <dbReference type="ARBA" id="ARBA00022448"/>
    </source>
</evidence>
<feature type="binding site" evidence="14">
    <location>
        <position position="165"/>
    </location>
    <ligand>
        <name>molybdate</name>
        <dbReference type="ChEBI" id="CHEBI:36264"/>
    </ligand>
</feature>
<evidence type="ECO:0000256" key="1">
    <source>
        <dbReference type="ARBA" id="ARBA00004236"/>
    </source>
</evidence>
<dbReference type="FunFam" id="3.40.190.10:FF:000035">
    <property type="entry name" value="Molybdate ABC transporter substrate-binding protein"/>
    <property type="match status" value="1"/>
</dbReference>
<evidence type="ECO:0000313" key="16">
    <source>
        <dbReference type="EMBL" id="MCT8992070.1"/>
    </source>
</evidence>
<evidence type="ECO:0000256" key="15">
    <source>
        <dbReference type="SAM" id="SignalP"/>
    </source>
</evidence>
<keyword evidence="5 14" id="KW-0500">Molybdenum</keyword>
<keyword evidence="3" id="KW-0813">Transport</keyword>
<dbReference type="PIRSF" id="PIRSF004846">
    <property type="entry name" value="ModA"/>
    <property type="match status" value="1"/>
</dbReference>
<dbReference type="GO" id="GO:0030973">
    <property type="term" value="F:molybdate ion binding"/>
    <property type="evidence" value="ECO:0007669"/>
    <property type="project" value="TreeGrafter"/>
</dbReference>
<dbReference type="Pfam" id="PF13531">
    <property type="entry name" value="SBP_bac_11"/>
    <property type="match status" value="1"/>
</dbReference>
<feature type="binding site" evidence="14">
    <location>
        <position position="183"/>
    </location>
    <ligand>
        <name>molybdate</name>
        <dbReference type="ChEBI" id="CHEBI:36264"/>
    </ligand>
</feature>
<dbReference type="Gene3D" id="3.40.190.10">
    <property type="entry name" value="Periplasmic binding protein-like II"/>
    <property type="match status" value="2"/>
</dbReference>
<reference evidence="16" key="1">
    <citation type="submission" date="2022-08" db="EMBL/GenBank/DDBJ databases">
        <title>Chelativorans sichuanense sp. nov., a paraffin oil-degrading bacterium isolated from a mixture of oil-based drill cuttings and paddy soil.</title>
        <authorList>
            <person name="Yu J."/>
            <person name="Liu H."/>
            <person name="Chen Q."/>
        </authorList>
    </citation>
    <scope>NUCLEOTIDE SEQUENCE</scope>
    <source>
        <strain evidence="16">SCAU 2101</strain>
    </source>
</reference>
<dbReference type="PANTHER" id="PTHR30632:SF17">
    <property type="entry name" value="MOLYBDATE-BINDING PROTEIN MODA"/>
    <property type="match status" value="1"/>
</dbReference>
<evidence type="ECO:0000256" key="7">
    <source>
        <dbReference type="ARBA" id="ARBA00022729"/>
    </source>
</evidence>
<accession>A0A9X2XCL1</accession>
<feature type="signal peptide" evidence="15">
    <location>
        <begin position="1"/>
        <end position="21"/>
    </location>
</feature>
<evidence type="ECO:0000256" key="10">
    <source>
        <dbReference type="ARBA" id="ARBA00056002"/>
    </source>
</evidence>
<comment type="function">
    <text evidence="10">Involved in the transport of molybdenum into the cell. Part of the binding-protein-dependent transport system ModABCD.</text>
</comment>
<evidence type="ECO:0000256" key="5">
    <source>
        <dbReference type="ARBA" id="ARBA00022505"/>
    </source>
</evidence>
<keyword evidence="8" id="KW-0472">Membrane</keyword>
<dbReference type="SUPFAM" id="SSF53850">
    <property type="entry name" value="Periplasmic binding protein-like II"/>
    <property type="match status" value="1"/>
</dbReference>
<dbReference type="GO" id="GO:0005886">
    <property type="term" value="C:plasma membrane"/>
    <property type="evidence" value="ECO:0007669"/>
    <property type="project" value="UniProtKB-SubCell"/>
</dbReference>
<dbReference type="Proteomes" id="UP001149009">
    <property type="component" value="Unassembled WGS sequence"/>
</dbReference>
<keyword evidence="17" id="KW-1185">Reference proteome</keyword>
<dbReference type="FunFam" id="3.40.190.10:FF:000030">
    <property type="entry name" value="Molybdate ABC transporter substrate-binding protein"/>
    <property type="match status" value="1"/>
</dbReference>
<comment type="caution">
    <text evidence="16">The sequence shown here is derived from an EMBL/GenBank/DDBJ whole genome shotgun (WGS) entry which is preliminary data.</text>
</comment>
<gene>
    <name evidence="16" type="primary">modA</name>
    <name evidence="16" type="ORF">NYR54_17550</name>
</gene>
<evidence type="ECO:0000256" key="6">
    <source>
        <dbReference type="ARBA" id="ARBA00022723"/>
    </source>
</evidence>
<name>A0A9X2XCL1_9HYPH</name>
<dbReference type="GO" id="GO:0030288">
    <property type="term" value="C:outer membrane-bounded periplasmic space"/>
    <property type="evidence" value="ECO:0007669"/>
    <property type="project" value="TreeGrafter"/>
</dbReference>
<evidence type="ECO:0000313" key="17">
    <source>
        <dbReference type="Proteomes" id="UP001149009"/>
    </source>
</evidence>
<dbReference type="GO" id="GO:0046872">
    <property type="term" value="F:metal ion binding"/>
    <property type="evidence" value="ECO:0007669"/>
    <property type="project" value="UniProtKB-KW"/>
</dbReference>
<dbReference type="EMBL" id="JAODNV010000024">
    <property type="protein sequence ID" value="MCT8992070.1"/>
    <property type="molecule type" value="Genomic_DNA"/>
</dbReference>
<keyword evidence="6 14" id="KW-0479">Metal-binding</keyword>
<comment type="similarity">
    <text evidence="2">Belongs to the bacterial solute-binding protein ModA family.</text>
</comment>
<protein>
    <recommendedName>
        <fullName evidence="12">Molybdate-binding protein ModA</fullName>
    </recommendedName>
    <alternativeName>
        <fullName evidence="13">Molybdate/tungstate-binding protein ModA</fullName>
    </alternativeName>
</protein>